<organism evidence="1 2">
    <name type="scientific">Cetraspora pellucida</name>
    <dbReference type="NCBI Taxonomy" id="1433469"/>
    <lineage>
        <taxon>Eukaryota</taxon>
        <taxon>Fungi</taxon>
        <taxon>Fungi incertae sedis</taxon>
        <taxon>Mucoromycota</taxon>
        <taxon>Glomeromycotina</taxon>
        <taxon>Glomeromycetes</taxon>
        <taxon>Diversisporales</taxon>
        <taxon>Gigasporaceae</taxon>
        <taxon>Cetraspora</taxon>
    </lineage>
</organism>
<evidence type="ECO:0000313" key="2">
    <source>
        <dbReference type="Proteomes" id="UP000789366"/>
    </source>
</evidence>
<dbReference type="Proteomes" id="UP000789366">
    <property type="component" value="Unassembled WGS sequence"/>
</dbReference>
<accession>A0ACA9R6B3</accession>
<gene>
    <name evidence="1" type="ORF">SPELUC_LOCUS16225</name>
</gene>
<keyword evidence="2" id="KW-1185">Reference proteome</keyword>
<evidence type="ECO:0000313" key="1">
    <source>
        <dbReference type="EMBL" id="CAG8778483.1"/>
    </source>
</evidence>
<protein>
    <submittedName>
        <fullName evidence="1">8680_t:CDS:1</fullName>
    </submittedName>
</protein>
<sequence length="65" mass="7470">VYKKVPSLEEIVKEELHDEAHRGYMEEYGNALEKKTFFSQINKSLCRVEAILGYSCSEAQGTSRE</sequence>
<reference evidence="1" key="1">
    <citation type="submission" date="2021-06" db="EMBL/GenBank/DDBJ databases">
        <authorList>
            <person name="Kallberg Y."/>
            <person name="Tangrot J."/>
            <person name="Rosling A."/>
        </authorList>
    </citation>
    <scope>NUCLEOTIDE SEQUENCE</scope>
    <source>
        <strain evidence="1">28 12/20/2015</strain>
    </source>
</reference>
<dbReference type="EMBL" id="CAJVPW010058726">
    <property type="protein sequence ID" value="CAG8778483.1"/>
    <property type="molecule type" value="Genomic_DNA"/>
</dbReference>
<comment type="caution">
    <text evidence="1">The sequence shown here is derived from an EMBL/GenBank/DDBJ whole genome shotgun (WGS) entry which is preliminary data.</text>
</comment>
<proteinExistence type="predicted"/>
<feature type="non-terminal residue" evidence="1">
    <location>
        <position position="1"/>
    </location>
</feature>
<name>A0ACA9R6B3_9GLOM</name>